<accession>A0A933GML8</accession>
<sequence>MKWSIKLGRVAGIEVYMHLTFILLIAWIVLSHWIQRESIAATIEGVAFILALFACVVLHELGHALTG</sequence>
<proteinExistence type="predicted"/>
<name>A0A933GML8_UNCTE</name>
<evidence type="ECO:0000256" key="1">
    <source>
        <dbReference type="SAM" id="Phobius"/>
    </source>
</evidence>
<gene>
    <name evidence="2" type="ORF">HY730_10085</name>
</gene>
<keyword evidence="1" id="KW-1133">Transmembrane helix</keyword>
<organism evidence="2 3">
    <name type="scientific">Tectimicrobiota bacterium</name>
    <dbReference type="NCBI Taxonomy" id="2528274"/>
    <lineage>
        <taxon>Bacteria</taxon>
        <taxon>Pseudomonadati</taxon>
        <taxon>Nitrospinota/Tectimicrobiota group</taxon>
        <taxon>Candidatus Tectimicrobiota</taxon>
    </lineage>
</organism>
<dbReference type="EMBL" id="JACQWF010000434">
    <property type="protein sequence ID" value="MBI4596703.1"/>
    <property type="molecule type" value="Genomic_DNA"/>
</dbReference>
<comment type="caution">
    <text evidence="2">The sequence shown here is derived from an EMBL/GenBank/DDBJ whole genome shotgun (WGS) entry which is preliminary data.</text>
</comment>
<evidence type="ECO:0000313" key="2">
    <source>
        <dbReference type="EMBL" id="MBI4596703.1"/>
    </source>
</evidence>
<keyword evidence="1" id="KW-0812">Transmembrane</keyword>
<dbReference type="AlphaFoldDB" id="A0A933GML8"/>
<feature type="transmembrane region" description="Helical" evidence="1">
    <location>
        <begin position="15"/>
        <end position="34"/>
    </location>
</feature>
<protein>
    <recommendedName>
        <fullName evidence="4">Site-2 protease family protein</fullName>
    </recommendedName>
</protein>
<dbReference type="Proteomes" id="UP000772181">
    <property type="component" value="Unassembled WGS sequence"/>
</dbReference>
<evidence type="ECO:0000313" key="3">
    <source>
        <dbReference type="Proteomes" id="UP000772181"/>
    </source>
</evidence>
<reference evidence="2" key="1">
    <citation type="submission" date="2020-07" db="EMBL/GenBank/DDBJ databases">
        <title>Huge and variable diversity of episymbiotic CPR bacteria and DPANN archaea in groundwater ecosystems.</title>
        <authorList>
            <person name="He C.Y."/>
            <person name="Keren R."/>
            <person name="Whittaker M."/>
            <person name="Farag I.F."/>
            <person name="Doudna J."/>
            <person name="Cate J.H.D."/>
            <person name="Banfield J.F."/>
        </authorList>
    </citation>
    <scope>NUCLEOTIDE SEQUENCE</scope>
    <source>
        <strain evidence="2">NC_groundwater_1482_Ag_S-0.65um_47_24</strain>
    </source>
</reference>
<feature type="transmembrane region" description="Helical" evidence="1">
    <location>
        <begin position="46"/>
        <end position="65"/>
    </location>
</feature>
<keyword evidence="1" id="KW-0472">Membrane</keyword>
<evidence type="ECO:0008006" key="4">
    <source>
        <dbReference type="Google" id="ProtNLM"/>
    </source>
</evidence>